<organism evidence="2 3">
    <name type="scientific">Hymenobacter lutimineralis</name>
    <dbReference type="NCBI Taxonomy" id="2606448"/>
    <lineage>
        <taxon>Bacteria</taxon>
        <taxon>Pseudomonadati</taxon>
        <taxon>Bacteroidota</taxon>
        <taxon>Cytophagia</taxon>
        <taxon>Cytophagales</taxon>
        <taxon>Hymenobacteraceae</taxon>
        <taxon>Hymenobacter</taxon>
    </lineage>
</organism>
<dbReference type="RefSeq" id="WP_149069592.1">
    <property type="nucleotide sequence ID" value="NZ_VTHL01000002.1"/>
</dbReference>
<dbReference type="Proteomes" id="UP000322791">
    <property type="component" value="Unassembled WGS sequence"/>
</dbReference>
<name>A0A5D6VDQ1_9BACT</name>
<evidence type="ECO:0000256" key="1">
    <source>
        <dbReference type="SAM" id="Phobius"/>
    </source>
</evidence>
<gene>
    <name evidence="2" type="ORF">FY528_03445</name>
</gene>
<comment type="caution">
    <text evidence="2">The sequence shown here is derived from an EMBL/GenBank/DDBJ whole genome shotgun (WGS) entry which is preliminary data.</text>
</comment>
<reference evidence="2 3" key="1">
    <citation type="submission" date="2019-08" db="EMBL/GenBank/DDBJ databases">
        <authorList>
            <person name="Seo M.-J."/>
        </authorList>
    </citation>
    <scope>NUCLEOTIDE SEQUENCE [LARGE SCALE GENOMIC DNA]</scope>
    <source>
        <strain evidence="2 3">KIGAM108</strain>
    </source>
</reference>
<keyword evidence="1" id="KW-0812">Transmembrane</keyword>
<keyword evidence="1" id="KW-0472">Membrane</keyword>
<dbReference type="AlphaFoldDB" id="A0A5D6VDQ1"/>
<keyword evidence="1" id="KW-1133">Transmembrane helix</keyword>
<keyword evidence="3" id="KW-1185">Reference proteome</keyword>
<feature type="transmembrane region" description="Helical" evidence="1">
    <location>
        <begin position="66"/>
        <end position="86"/>
    </location>
</feature>
<proteinExistence type="predicted"/>
<feature type="transmembrane region" description="Helical" evidence="1">
    <location>
        <begin position="31"/>
        <end position="54"/>
    </location>
</feature>
<dbReference type="EMBL" id="VTHL01000002">
    <property type="protein sequence ID" value="TYZ13475.1"/>
    <property type="molecule type" value="Genomic_DNA"/>
</dbReference>
<sequence length="119" mass="12449">MRRAKLLMLLLLPAGGAFGEAFKGGGRLEDFLWGVLLLLVGAPVAIGVATYGLMRLSNAHYTASPRLTVGCGCLTWWLSLLIGFNMPPNPGAFWLLTIGAGAGGAAAGYYLNRVEKPGA</sequence>
<evidence type="ECO:0000313" key="3">
    <source>
        <dbReference type="Proteomes" id="UP000322791"/>
    </source>
</evidence>
<accession>A0A5D6VDQ1</accession>
<protein>
    <submittedName>
        <fullName evidence="2">Uncharacterized protein</fullName>
    </submittedName>
</protein>
<feature type="transmembrane region" description="Helical" evidence="1">
    <location>
        <begin position="92"/>
        <end position="111"/>
    </location>
</feature>
<evidence type="ECO:0000313" key="2">
    <source>
        <dbReference type="EMBL" id="TYZ13475.1"/>
    </source>
</evidence>